<dbReference type="AlphaFoldDB" id="A0A7R8CL77"/>
<organism evidence="1 2">
    <name type="scientific">Lepeophtheirus salmonis</name>
    <name type="common">Salmon louse</name>
    <name type="synonym">Caligus salmonis</name>
    <dbReference type="NCBI Taxonomy" id="72036"/>
    <lineage>
        <taxon>Eukaryota</taxon>
        <taxon>Metazoa</taxon>
        <taxon>Ecdysozoa</taxon>
        <taxon>Arthropoda</taxon>
        <taxon>Crustacea</taxon>
        <taxon>Multicrustacea</taxon>
        <taxon>Hexanauplia</taxon>
        <taxon>Copepoda</taxon>
        <taxon>Siphonostomatoida</taxon>
        <taxon>Caligidae</taxon>
        <taxon>Lepeophtheirus</taxon>
    </lineage>
</organism>
<evidence type="ECO:0000313" key="1">
    <source>
        <dbReference type="EMBL" id="CAF2820454.1"/>
    </source>
</evidence>
<name>A0A7R8CL77_LEPSM</name>
<dbReference type="EMBL" id="HG994591">
    <property type="protein sequence ID" value="CAF2820454.1"/>
    <property type="molecule type" value="Genomic_DNA"/>
</dbReference>
<evidence type="ECO:0000313" key="2">
    <source>
        <dbReference type="Proteomes" id="UP000675881"/>
    </source>
</evidence>
<protein>
    <submittedName>
        <fullName evidence="1">(salmon louse) hypothetical protein</fullName>
    </submittedName>
</protein>
<accession>A0A7R8CL77</accession>
<reference evidence="1" key="1">
    <citation type="submission" date="2021-02" db="EMBL/GenBank/DDBJ databases">
        <authorList>
            <person name="Bekaert M."/>
        </authorList>
    </citation>
    <scope>NUCLEOTIDE SEQUENCE</scope>
    <source>
        <strain evidence="1">IoA-00</strain>
    </source>
</reference>
<keyword evidence="2" id="KW-1185">Reference proteome</keyword>
<dbReference type="Proteomes" id="UP000675881">
    <property type="component" value="Chromosome 12"/>
</dbReference>
<proteinExistence type="predicted"/>
<gene>
    <name evidence="1" type="ORF">LSAA_3452</name>
</gene>
<sequence length="179" mass="19983">MPSGFKLSWHCEGQNIVSLALLLRIVSGKLLVFLGFSTTISQRLVLSLSVNHKTEYFWKPTQQQKSYDMNPEKISCVCKIYLVKVSGLTTSDMKGVLGPANADKTNINAEVRRNDIVEVHGDEVGEVHGDEVGEVHGDEVGEVHEDDHDVDEADPPQINEEQNYIINLKDIGMWPAMSY</sequence>